<dbReference type="InterPro" id="IPR009051">
    <property type="entry name" value="Helical_ferredxn"/>
</dbReference>
<dbReference type="PRINTS" id="PR00419">
    <property type="entry name" value="ADXRDTASE"/>
</dbReference>
<dbReference type="InterPro" id="IPR006004">
    <property type="entry name" value="SudA-like"/>
</dbReference>
<dbReference type="Proteomes" id="UP000494245">
    <property type="component" value="Unassembled WGS sequence"/>
</dbReference>
<dbReference type="GO" id="GO:0051536">
    <property type="term" value="F:iron-sulfur cluster binding"/>
    <property type="evidence" value="ECO:0007669"/>
    <property type="project" value="InterPro"/>
</dbReference>
<dbReference type="NCBIfam" id="TIGR01316">
    <property type="entry name" value="gltA"/>
    <property type="match status" value="1"/>
</dbReference>
<name>A0A6V8M5Z3_9BACT</name>
<dbReference type="Gene3D" id="3.50.50.60">
    <property type="entry name" value="FAD/NAD(P)-binding domain"/>
    <property type="match status" value="3"/>
</dbReference>
<dbReference type="Pfam" id="PF07992">
    <property type="entry name" value="Pyr_redox_2"/>
    <property type="match status" value="1"/>
</dbReference>
<feature type="domain" description="FAD/NAD(P)-binding" evidence="2">
    <location>
        <begin position="156"/>
        <end position="463"/>
    </location>
</feature>
<organism evidence="4 5">
    <name type="scientific">Fundidesulfovibrio magnetotacticus</name>
    <dbReference type="NCBI Taxonomy" id="2730080"/>
    <lineage>
        <taxon>Bacteria</taxon>
        <taxon>Pseudomonadati</taxon>
        <taxon>Thermodesulfobacteriota</taxon>
        <taxon>Desulfovibrionia</taxon>
        <taxon>Desulfovibrionales</taxon>
        <taxon>Desulfovibrionaceae</taxon>
        <taxon>Fundidesulfovibrio</taxon>
    </lineage>
</organism>
<dbReference type="Gene3D" id="1.10.1060.10">
    <property type="entry name" value="Alpha-helical ferredoxin"/>
    <property type="match status" value="1"/>
</dbReference>
<dbReference type="SUPFAM" id="SSF46548">
    <property type="entry name" value="alpha-helical ferredoxin"/>
    <property type="match status" value="1"/>
</dbReference>
<evidence type="ECO:0000259" key="2">
    <source>
        <dbReference type="Pfam" id="PF07992"/>
    </source>
</evidence>
<dbReference type="InterPro" id="IPR023753">
    <property type="entry name" value="FAD/NAD-binding_dom"/>
</dbReference>
<keyword evidence="4" id="KW-0560">Oxidoreductase</keyword>
<dbReference type="PANTHER" id="PTHR42783">
    <property type="entry name" value="GLUTAMATE SYNTHASE [NADPH] SMALL CHAIN"/>
    <property type="match status" value="1"/>
</dbReference>
<dbReference type="EC" id="1.4.1.13" evidence="4"/>
<dbReference type="AlphaFoldDB" id="A0A6V8M5Z3"/>
<reference evidence="4 5" key="2">
    <citation type="submission" date="2020-05" db="EMBL/GenBank/DDBJ databases">
        <title>Draft genome sequence of Desulfovibrio sp. strainFSS-1.</title>
        <authorList>
            <person name="Shimoshige H."/>
            <person name="Kobayashi H."/>
            <person name="Maekawa T."/>
        </authorList>
    </citation>
    <scope>NUCLEOTIDE SEQUENCE [LARGE SCALE GENOMIC DNA]</scope>
    <source>
        <strain evidence="4 5">SIID29052-01</strain>
    </source>
</reference>
<evidence type="ECO:0000259" key="3">
    <source>
        <dbReference type="Pfam" id="PF14691"/>
    </source>
</evidence>
<dbReference type="Pfam" id="PF14691">
    <property type="entry name" value="Fer4_20"/>
    <property type="match status" value="1"/>
</dbReference>
<dbReference type="RefSeq" id="WP_173087162.1">
    <property type="nucleotide sequence ID" value="NZ_BLTE01000029.1"/>
</dbReference>
<evidence type="ECO:0000313" key="4">
    <source>
        <dbReference type="EMBL" id="GFK96025.1"/>
    </source>
</evidence>
<feature type="domain" description="Dihydroprymidine dehydrogenase" evidence="3">
    <location>
        <begin position="27"/>
        <end position="136"/>
    </location>
</feature>
<comment type="caution">
    <text evidence="4">The sequence shown here is derived from an EMBL/GenBank/DDBJ whole genome shotgun (WGS) entry which is preliminary data.</text>
</comment>
<dbReference type="PANTHER" id="PTHR42783:SF3">
    <property type="entry name" value="GLUTAMATE SYNTHASE [NADPH] SMALL CHAIN-RELATED"/>
    <property type="match status" value="1"/>
</dbReference>
<dbReference type="GO" id="GO:0004355">
    <property type="term" value="F:glutamate synthase (NADPH) activity"/>
    <property type="evidence" value="ECO:0007669"/>
    <property type="project" value="UniProtKB-EC"/>
</dbReference>
<dbReference type="EMBL" id="BLTE01000029">
    <property type="protein sequence ID" value="GFK96025.1"/>
    <property type="molecule type" value="Genomic_DNA"/>
</dbReference>
<dbReference type="InterPro" id="IPR036188">
    <property type="entry name" value="FAD/NAD-bd_sf"/>
</dbReference>
<reference evidence="4 5" key="1">
    <citation type="submission" date="2020-04" db="EMBL/GenBank/DDBJ databases">
        <authorList>
            <consortium name="Desulfovibrio sp. FSS-1 genome sequencing consortium"/>
            <person name="Shimoshige H."/>
            <person name="Kobayashi H."/>
            <person name="Maekawa T."/>
        </authorList>
    </citation>
    <scope>NUCLEOTIDE SEQUENCE [LARGE SCALE GENOMIC DNA]</scope>
    <source>
        <strain evidence="4 5">SIID29052-01</strain>
    </source>
</reference>
<dbReference type="InterPro" id="IPR028261">
    <property type="entry name" value="DPD_II"/>
</dbReference>
<gene>
    <name evidence="4" type="primary">gltD</name>
    <name evidence="4" type="ORF">NNJEOMEG_03899</name>
</gene>
<keyword evidence="5" id="KW-1185">Reference proteome</keyword>
<proteinExistence type="predicted"/>
<evidence type="ECO:0000313" key="5">
    <source>
        <dbReference type="Proteomes" id="UP000494245"/>
    </source>
</evidence>
<sequence>MSAPAENSSKKAKTPRTPMPEQPAAQRVTNFTEVALGYTAELAAKEAARCIQCKKPLCVKGCPVEINIPGFIKKLAEGDLEGSYKVIRDTNSLPAVCGRVCPQETQCEGSCILGKKGEPVAIGRLERYVADTFMASDACEQLTGAHACAMEREGLKVACIGAGPASLTVAGYLSALGIKVHVYEALHEVGGVLVYGIPEFRLPKAIVRKEIDAMRAQGVEFHTNWVGGKTVTVPDLFEQGFNAVFIGVGAGLPRFLRVPGENFIGVFSANEYLTRVNLGRAYDFPNHDTPAYTGRNVAVFGAGNVAMDAARTAKRLGAERVMIVYRRTENEMPARLEELHHAKEEGIELMCLNAPVTFEADEKGWLKSITVQKMRLGEPDDSGRCSPIACEGEFCDIPCDMAIIAVGTGSNPLMAQTTPGLALNKWGYITVDEETGETSIPNVFAGGDIVTGAATVISAMGAGRRAAKEIAKRLLA</sequence>
<accession>A0A6V8M5Z3</accession>
<feature type="region of interest" description="Disordered" evidence="1">
    <location>
        <begin position="1"/>
        <end position="24"/>
    </location>
</feature>
<evidence type="ECO:0000256" key="1">
    <source>
        <dbReference type="SAM" id="MobiDB-lite"/>
    </source>
</evidence>
<dbReference type="SUPFAM" id="SSF51971">
    <property type="entry name" value="Nucleotide-binding domain"/>
    <property type="match status" value="1"/>
</dbReference>
<protein>
    <submittedName>
        <fullName evidence="4">Glutamate synthase [NADPH] small chain</fullName>
        <ecNumber evidence="4">1.4.1.13</ecNumber>
    </submittedName>
</protein>